<evidence type="ECO:0000256" key="1">
    <source>
        <dbReference type="ARBA" id="ARBA00004479"/>
    </source>
</evidence>
<dbReference type="AlphaFoldDB" id="A0A8S9LD47"/>
<comment type="caution">
    <text evidence="2">The sequence shown here is derived from an EMBL/GenBank/DDBJ whole genome shotgun (WGS) entry which is preliminary data.</text>
</comment>
<organism evidence="2 3">
    <name type="scientific">Brassica cretica</name>
    <name type="common">Mustard</name>
    <dbReference type="NCBI Taxonomy" id="69181"/>
    <lineage>
        <taxon>Eukaryota</taxon>
        <taxon>Viridiplantae</taxon>
        <taxon>Streptophyta</taxon>
        <taxon>Embryophyta</taxon>
        <taxon>Tracheophyta</taxon>
        <taxon>Spermatophyta</taxon>
        <taxon>Magnoliopsida</taxon>
        <taxon>eudicotyledons</taxon>
        <taxon>Gunneridae</taxon>
        <taxon>Pentapetalae</taxon>
        <taxon>rosids</taxon>
        <taxon>malvids</taxon>
        <taxon>Brassicales</taxon>
        <taxon>Brassicaceae</taxon>
        <taxon>Brassiceae</taxon>
        <taxon>Brassica</taxon>
    </lineage>
</organism>
<protein>
    <recommendedName>
        <fullName evidence="4">Leucine-rich repeat-containing N-terminal plant-type domain-containing protein</fullName>
    </recommendedName>
</protein>
<proteinExistence type="predicted"/>
<dbReference type="GO" id="GO:0005886">
    <property type="term" value="C:plasma membrane"/>
    <property type="evidence" value="ECO:0007669"/>
    <property type="project" value="TreeGrafter"/>
</dbReference>
<comment type="subcellular location">
    <subcellularLocation>
        <location evidence="1">Membrane</location>
        <topology evidence="1">Single-pass type I membrane protein</topology>
    </subcellularLocation>
</comment>
<sequence>MSRLEAEEGERMMMMMRRISERAPGFSKNLILRSSASRFHGESLDSSISPVLIPGVHVFHCQEPGSKLLTGSLSPAIGNLTRMEWLAVSSNNFSGSIPAEIGSCTKLQQIWMMDLEVTGRIPDFIGNWTKLVSLVINARCAE</sequence>
<dbReference type="PANTHER" id="PTHR48006:SF94">
    <property type="entry name" value="PROTEIN KINASE DOMAIN-CONTAINING PROTEIN"/>
    <property type="match status" value="1"/>
</dbReference>
<name>A0A8S9LD47_BRACR</name>
<dbReference type="Proteomes" id="UP000712281">
    <property type="component" value="Unassembled WGS sequence"/>
</dbReference>
<dbReference type="Gene3D" id="3.80.10.10">
    <property type="entry name" value="Ribonuclease Inhibitor"/>
    <property type="match status" value="1"/>
</dbReference>
<evidence type="ECO:0000313" key="3">
    <source>
        <dbReference type="Proteomes" id="UP000712281"/>
    </source>
</evidence>
<reference evidence="2" key="1">
    <citation type="submission" date="2019-12" db="EMBL/GenBank/DDBJ databases">
        <title>Genome sequencing and annotation of Brassica cretica.</title>
        <authorList>
            <person name="Studholme D.J."/>
            <person name="Sarris P.F."/>
        </authorList>
    </citation>
    <scope>NUCLEOTIDE SEQUENCE</scope>
    <source>
        <strain evidence="2">PFS-001/15</strain>
        <tissue evidence="2">Leaf</tissue>
    </source>
</reference>
<dbReference type="InterPro" id="IPR032675">
    <property type="entry name" value="LRR_dom_sf"/>
</dbReference>
<dbReference type="InterPro" id="IPR051824">
    <property type="entry name" value="LRR_Rcpt-Like_S/T_Kinase"/>
</dbReference>
<dbReference type="SUPFAM" id="SSF52058">
    <property type="entry name" value="L domain-like"/>
    <property type="match status" value="1"/>
</dbReference>
<evidence type="ECO:0008006" key="4">
    <source>
        <dbReference type="Google" id="ProtNLM"/>
    </source>
</evidence>
<dbReference type="EMBL" id="QGKW02000276">
    <property type="protein sequence ID" value="KAF2606060.1"/>
    <property type="molecule type" value="Genomic_DNA"/>
</dbReference>
<accession>A0A8S9LD47</accession>
<evidence type="ECO:0000313" key="2">
    <source>
        <dbReference type="EMBL" id="KAF2606060.1"/>
    </source>
</evidence>
<gene>
    <name evidence="2" type="ORF">F2Q68_00046207</name>
</gene>
<dbReference type="PANTHER" id="PTHR48006">
    <property type="entry name" value="LEUCINE-RICH REPEAT-CONTAINING PROTEIN DDB_G0281931-RELATED"/>
    <property type="match status" value="1"/>
</dbReference>